<gene>
    <name evidence="1" type="ORF">PRZ48_013314</name>
</gene>
<dbReference type="CDD" id="cd18186">
    <property type="entry name" value="BTB_POZ_ZBTB_KLHL-like"/>
    <property type="match status" value="1"/>
</dbReference>
<reference evidence="1 2" key="1">
    <citation type="journal article" date="2023" name="G3 (Bethesda)">
        <title>A chromosome-level genome assembly of Zasmidium syzygii isolated from banana leaves.</title>
        <authorList>
            <person name="van Westerhoven A.C."/>
            <person name="Mehrabi R."/>
            <person name="Talebi R."/>
            <person name="Steentjes M.B.F."/>
            <person name="Corcolon B."/>
            <person name="Chong P.A."/>
            <person name="Kema G.H.J."/>
            <person name="Seidl M.F."/>
        </authorList>
    </citation>
    <scope>NUCLEOTIDE SEQUENCE [LARGE SCALE GENOMIC DNA]</scope>
    <source>
        <strain evidence="1 2">P124</strain>
    </source>
</reference>
<name>A0ABR0E444_ZASCE</name>
<dbReference type="Gene3D" id="3.30.710.10">
    <property type="entry name" value="Potassium Channel Kv1.1, Chain A"/>
    <property type="match status" value="1"/>
</dbReference>
<evidence type="ECO:0008006" key="3">
    <source>
        <dbReference type="Google" id="ProtNLM"/>
    </source>
</evidence>
<organism evidence="1 2">
    <name type="scientific">Zasmidium cellare</name>
    <name type="common">Wine cellar mold</name>
    <name type="synonym">Racodium cellare</name>
    <dbReference type="NCBI Taxonomy" id="395010"/>
    <lineage>
        <taxon>Eukaryota</taxon>
        <taxon>Fungi</taxon>
        <taxon>Dikarya</taxon>
        <taxon>Ascomycota</taxon>
        <taxon>Pezizomycotina</taxon>
        <taxon>Dothideomycetes</taxon>
        <taxon>Dothideomycetidae</taxon>
        <taxon>Mycosphaerellales</taxon>
        <taxon>Mycosphaerellaceae</taxon>
        <taxon>Zasmidium</taxon>
    </lineage>
</organism>
<dbReference type="EMBL" id="JAXOVC010000011">
    <property type="protein sequence ID" value="KAK4496045.1"/>
    <property type="molecule type" value="Genomic_DNA"/>
</dbReference>
<keyword evidence="2" id="KW-1185">Reference proteome</keyword>
<evidence type="ECO:0000313" key="1">
    <source>
        <dbReference type="EMBL" id="KAK4496045.1"/>
    </source>
</evidence>
<evidence type="ECO:0000313" key="2">
    <source>
        <dbReference type="Proteomes" id="UP001305779"/>
    </source>
</evidence>
<sequence length="277" mass="31050">MEQGVVPDTLDKISKNGDVIFEVGEEATPRRRILVSSAILSNASTAFAALLGPHFREGQLLASASTNGPVTIPLPEDEPQAMSDLLRLLHLINVPELAWADDFPRIFAFALAADKWCCVDALHLQSQGILLNSLNVLERLPGLSDEPFDEGKAVIELANAAYLLNQHPSFCLLVMRLLLRQTGSYLQLSKKVDGDVLPLKFYFVLEERRTLARHKISSGLTDLATWCLNCHEWITSKIVPEFQKHLLQDVKDMWQPVWQEPWFSLETGLQHDLQGMS</sequence>
<comment type="caution">
    <text evidence="1">The sequence shown here is derived from an EMBL/GenBank/DDBJ whole genome shotgun (WGS) entry which is preliminary data.</text>
</comment>
<dbReference type="Proteomes" id="UP001305779">
    <property type="component" value="Unassembled WGS sequence"/>
</dbReference>
<proteinExistence type="predicted"/>
<protein>
    <recommendedName>
        <fullName evidence="3">BTB domain-containing protein</fullName>
    </recommendedName>
</protein>
<dbReference type="InterPro" id="IPR011333">
    <property type="entry name" value="SKP1/BTB/POZ_sf"/>
</dbReference>
<accession>A0ABR0E444</accession>